<keyword evidence="1" id="KW-0812">Transmembrane</keyword>
<keyword evidence="2" id="KW-0732">Signal</keyword>
<protein>
    <recommendedName>
        <fullName evidence="3">DUF5683 domain-containing protein</fullName>
    </recommendedName>
</protein>
<feature type="domain" description="DUF5683" evidence="3">
    <location>
        <begin position="26"/>
        <end position="164"/>
    </location>
</feature>
<dbReference type="OrthoDB" id="9813910at2"/>
<proteinExistence type="predicted"/>
<feature type="signal peptide" evidence="2">
    <location>
        <begin position="1"/>
        <end position="17"/>
    </location>
</feature>
<dbReference type="RefSeq" id="WP_012842964.1">
    <property type="nucleotide sequence ID" value="NC_013501.1"/>
</dbReference>
<keyword evidence="5" id="KW-1185">Reference proteome</keyword>
<keyword evidence="1" id="KW-0472">Membrane</keyword>
<dbReference type="InterPro" id="IPR043738">
    <property type="entry name" value="DUF5683"/>
</dbReference>
<dbReference type="HOGENOM" id="CLU_060256_1_1_10"/>
<evidence type="ECO:0000313" key="5">
    <source>
        <dbReference type="Proteomes" id="UP000002221"/>
    </source>
</evidence>
<dbReference type="Proteomes" id="UP000002221">
    <property type="component" value="Chromosome"/>
</dbReference>
<evidence type="ECO:0000256" key="1">
    <source>
        <dbReference type="SAM" id="Phobius"/>
    </source>
</evidence>
<dbReference type="eggNOG" id="ENOG5030SU9">
    <property type="taxonomic scope" value="Bacteria"/>
</dbReference>
<feature type="transmembrane region" description="Helical" evidence="1">
    <location>
        <begin position="125"/>
        <end position="145"/>
    </location>
</feature>
<sequence>MTALLLALLLLPAGTPASPSPDSTRTHSPEGALWRALVLPGWGQVYNRQYWKVPFVYAGLGGFAALAHFMNERYLLYRHAYLYAIAPDRYPQYRDEGERFRAVIEAGRADLLRLYRDRYRRNRDLSYIALGLWYGLTVLDAYVHAHLYDFDVSENLQLRLLPRPNGATLRLQGQF</sequence>
<feature type="transmembrane region" description="Helical" evidence="1">
    <location>
        <begin position="50"/>
        <end position="69"/>
    </location>
</feature>
<organism evidence="4 5">
    <name type="scientific">Rhodothermus marinus (strain ATCC 43812 / DSM 4252 / R-10)</name>
    <name type="common">Rhodothermus obamensis</name>
    <dbReference type="NCBI Taxonomy" id="518766"/>
    <lineage>
        <taxon>Bacteria</taxon>
        <taxon>Pseudomonadati</taxon>
        <taxon>Rhodothermota</taxon>
        <taxon>Rhodothermia</taxon>
        <taxon>Rhodothermales</taxon>
        <taxon>Rhodothermaceae</taxon>
        <taxon>Rhodothermus</taxon>
    </lineage>
</organism>
<dbReference type="Pfam" id="PF18935">
    <property type="entry name" value="DUF5683"/>
    <property type="match status" value="1"/>
</dbReference>
<dbReference type="STRING" id="518766.Rmar_0450"/>
<dbReference type="EMBL" id="CP001807">
    <property type="protein sequence ID" value="ACY47352.1"/>
    <property type="molecule type" value="Genomic_DNA"/>
</dbReference>
<dbReference type="KEGG" id="rmr:Rmar_0450"/>
<evidence type="ECO:0000256" key="2">
    <source>
        <dbReference type="SAM" id="SignalP"/>
    </source>
</evidence>
<feature type="chain" id="PRO_5003010847" description="DUF5683 domain-containing protein" evidence="2">
    <location>
        <begin position="18"/>
        <end position="175"/>
    </location>
</feature>
<dbReference type="AlphaFoldDB" id="D0MEC8"/>
<name>D0MEC8_RHOM4</name>
<evidence type="ECO:0000259" key="3">
    <source>
        <dbReference type="Pfam" id="PF18935"/>
    </source>
</evidence>
<accession>D0MEC8</accession>
<keyword evidence="1" id="KW-1133">Transmembrane helix</keyword>
<gene>
    <name evidence="4" type="ordered locus">Rmar_0450</name>
</gene>
<reference evidence="4 5" key="1">
    <citation type="journal article" date="2009" name="Stand. Genomic Sci.">
        <title>Complete genome sequence of Rhodothermus marinus type strain (R-10).</title>
        <authorList>
            <person name="Nolan M."/>
            <person name="Tindall B.J."/>
            <person name="Pomrenke H."/>
            <person name="Lapidus A."/>
            <person name="Copeland A."/>
            <person name="Glavina Del Rio T."/>
            <person name="Lucas S."/>
            <person name="Chen F."/>
            <person name="Tice H."/>
            <person name="Cheng J.F."/>
            <person name="Saunders E."/>
            <person name="Han C."/>
            <person name="Bruce D."/>
            <person name="Goodwin L."/>
            <person name="Chain P."/>
            <person name="Pitluck S."/>
            <person name="Ovchinikova G."/>
            <person name="Pati A."/>
            <person name="Ivanova N."/>
            <person name="Mavromatis K."/>
            <person name="Chen A."/>
            <person name="Palaniappan K."/>
            <person name="Land M."/>
            <person name="Hauser L."/>
            <person name="Chang Y.J."/>
            <person name="Jeffries C.D."/>
            <person name="Brettin T."/>
            <person name="Goker M."/>
            <person name="Bristow J."/>
            <person name="Eisen J.A."/>
            <person name="Markowitz V."/>
            <person name="Hugenholtz P."/>
            <person name="Kyrpides N.C."/>
            <person name="Klenk H.P."/>
            <person name="Detter J.C."/>
        </authorList>
    </citation>
    <scope>NUCLEOTIDE SEQUENCE [LARGE SCALE GENOMIC DNA]</scope>
    <source>
        <strain evidence="5">ATCC 43812 / DSM 4252 / R-10</strain>
    </source>
</reference>
<evidence type="ECO:0000313" key="4">
    <source>
        <dbReference type="EMBL" id="ACY47352.1"/>
    </source>
</evidence>